<gene>
    <name evidence="2" type="ORF">EAO74_06200</name>
</gene>
<proteinExistence type="predicted"/>
<feature type="chain" id="PRO_5024828231" description="Secreted protein" evidence="1">
    <location>
        <begin position="33"/>
        <end position="317"/>
    </location>
</feature>
<sequence length="317" mass="31344">MRPVSTTWIKAGGAVAASAALVMPLTATPAGAATAATQLNGSWAPFDRCPVDAPAMLATDGDTDVPLCVTSTSPNGTIKLGNTTATTGSTNLQFGVIQHPAEGTYTVVPPAAGSIISGKTTIPGGLLGIMCPSNVPVVSAVCGQITDATLNKVTATVESAGTPTDFSLVAGISSGPIVKLPVKIRLENPLLGSNCYIGSSSNPVLLRPGNISAPTMAASRFNGDGSANPDEGSLIRIALSGAAQGDSQFSAPKASGCGLGGLLSWAIDLKVGLPAAAGSNNLVLNDAKTYTAGLTAPGVSVPNAGKELAAGWHSAVK</sequence>
<dbReference type="RefSeq" id="WP_124275855.1">
    <property type="nucleotide sequence ID" value="NZ_RDBM01000022.1"/>
</dbReference>
<protein>
    <recommendedName>
        <fullName evidence="3">Secreted protein</fullName>
    </recommendedName>
</protein>
<accession>A0A652LA06</accession>
<organism evidence="2">
    <name type="scientific">Streptomyces sp. gb1(2016)</name>
    <dbReference type="NCBI Taxonomy" id="1828321"/>
    <lineage>
        <taxon>Bacteria</taxon>
        <taxon>Bacillati</taxon>
        <taxon>Actinomycetota</taxon>
        <taxon>Actinomycetes</taxon>
        <taxon>Kitasatosporales</taxon>
        <taxon>Streptomycetaceae</taxon>
        <taxon>Streptomyces</taxon>
    </lineage>
</organism>
<comment type="caution">
    <text evidence="2">The sequence shown here is derived from an EMBL/GenBank/DDBJ whole genome shotgun (WGS) entry which is preliminary data.</text>
</comment>
<evidence type="ECO:0008006" key="3">
    <source>
        <dbReference type="Google" id="ProtNLM"/>
    </source>
</evidence>
<keyword evidence="1" id="KW-0732">Signal</keyword>
<dbReference type="EMBL" id="RDBM01000022">
    <property type="protein sequence ID" value="TXS32627.1"/>
    <property type="molecule type" value="Genomic_DNA"/>
</dbReference>
<evidence type="ECO:0000313" key="2">
    <source>
        <dbReference type="EMBL" id="TXS32627.1"/>
    </source>
</evidence>
<reference evidence="2" key="1">
    <citation type="submission" date="2018-10" db="EMBL/GenBank/DDBJ databases">
        <authorList>
            <person name="Hariharan J."/>
            <person name="Choudoir M.J."/>
            <person name="Diebold P."/>
            <person name="Panke-Buisse K."/>
            <person name="Campbell A.N."/>
            <person name="Buckley D.H."/>
        </authorList>
    </citation>
    <scope>NUCLEOTIDE SEQUENCE</scope>
    <source>
        <strain evidence="2">Gb1</strain>
    </source>
</reference>
<dbReference type="AlphaFoldDB" id="A0A652LA06"/>
<evidence type="ECO:0000256" key="1">
    <source>
        <dbReference type="SAM" id="SignalP"/>
    </source>
</evidence>
<feature type="signal peptide" evidence="1">
    <location>
        <begin position="1"/>
        <end position="32"/>
    </location>
</feature>
<name>A0A652LA06_9ACTN</name>